<feature type="non-terminal residue" evidence="1">
    <location>
        <position position="32"/>
    </location>
</feature>
<evidence type="ECO:0000313" key="2">
    <source>
        <dbReference type="Proteomes" id="UP000033930"/>
    </source>
</evidence>
<reference evidence="1 2" key="1">
    <citation type="journal article" date="2015" name="Nature">
        <title>rRNA introns, odd ribosomes, and small enigmatic genomes across a large radiation of phyla.</title>
        <authorList>
            <person name="Brown C.T."/>
            <person name="Hug L.A."/>
            <person name="Thomas B.C."/>
            <person name="Sharon I."/>
            <person name="Castelle C.J."/>
            <person name="Singh A."/>
            <person name="Wilkins M.J."/>
            <person name="Williams K.H."/>
            <person name="Banfield J.F."/>
        </authorList>
    </citation>
    <scope>NUCLEOTIDE SEQUENCE [LARGE SCALE GENOMIC DNA]</scope>
</reference>
<dbReference type="Proteomes" id="UP000033930">
    <property type="component" value="Unassembled WGS sequence"/>
</dbReference>
<gene>
    <name evidence="1" type="ORF">UU50_C0001G0068</name>
</gene>
<accession>A0A0G0VGN0</accession>
<name>A0A0G0VGN0_9BACT</name>
<organism evidence="1 2">
    <name type="scientific">Candidatus Uhrbacteria bacterium GW2011_GWC1_41_20</name>
    <dbReference type="NCBI Taxonomy" id="1618983"/>
    <lineage>
        <taxon>Bacteria</taxon>
        <taxon>Candidatus Uhriibacteriota</taxon>
    </lineage>
</organism>
<protein>
    <submittedName>
        <fullName evidence="1">Uncharacterized protein</fullName>
    </submittedName>
</protein>
<evidence type="ECO:0000313" key="1">
    <source>
        <dbReference type="EMBL" id="KKS00085.1"/>
    </source>
</evidence>
<dbReference type="EMBL" id="LCAW01000001">
    <property type="protein sequence ID" value="KKS00085.1"/>
    <property type="molecule type" value="Genomic_DNA"/>
</dbReference>
<proteinExistence type="predicted"/>
<comment type="caution">
    <text evidence="1">The sequence shown here is derived from an EMBL/GenBank/DDBJ whole genome shotgun (WGS) entry which is preliminary data.</text>
</comment>
<sequence>MNMATKNCIFQRYLEEYLKADKHHKGEILDHV</sequence>
<dbReference type="AlphaFoldDB" id="A0A0G0VGN0"/>